<dbReference type="SUPFAM" id="SSF51735">
    <property type="entry name" value="NAD(P)-binding Rossmann-fold domains"/>
    <property type="match status" value="1"/>
</dbReference>
<name>A0A9P4PKH3_9PLEO</name>
<gene>
    <name evidence="3" type="ORF">P171DRAFT_494958</name>
</gene>
<organism evidence="3 4">
    <name type="scientific">Karstenula rhodostoma CBS 690.94</name>
    <dbReference type="NCBI Taxonomy" id="1392251"/>
    <lineage>
        <taxon>Eukaryota</taxon>
        <taxon>Fungi</taxon>
        <taxon>Dikarya</taxon>
        <taxon>Ascomycota</taxon>
        <taxon>Pezizomycotina</taxon>
        <taxon>Dothideomycetes</taxon>
        <taxon>Pleosporomycetidae</taxon>
        <taxon>Pleosporales</taxon>
        <taxon>Massarineae</taxon>
        <taxon>Didymosphaeriaceae</taxon>
        <taxon>Karstenula</taxon>
    </lineage>
</organism>
<dbReference type="EMBL" id="MU001501">
    <property type="protein sequence ID" value="KAF2444584.1"/>
    <property type="molecule type" value="Genomic_DNA"/>
</dbReference>
<comment type="similarity">
    <text evidence="1">Belongs to the short-chain dehydrogenases/reductases (SDR) family.</text>
</comment>
<dbReference type="Gene3D" id="3.40.50.720">
    <property type="entry name" value="NAD(P)-binding Rossmann-like Domain"/>
    <property type="match status" value="1"/>
</dbReference>
<dbReference type="InterPro" id="IPR036291">
    <property type="entry name" value="NAD(P)-bd_dom_sf"/>
</dbReference>
<dbReference type="CDD" id="cd05233">
    <property type="entry name" value="SDR_c"/>
    <property type="match status" value="1"/>
</dbReference>
<dbReference type="PANTHER" id="PTHR43115:SF4">
    <property type="entry name" value="DEHYDROGENASE_REDUCTASE SDR FAMILY MEMBER 11"/>
    <property type="match status" value="1"/>
</dbReference>
<dbReference type="Pfam" id="PF00106">
    <property type="entry name" value="adh_short"/>
    <property type="match status" value="1"/>
</dbReference>
<sequence length="304" mass="32396">MADTDWGSGGAPSFTKILFSDVYPAIDPSNTTLPTGFSVCVIGASRGIGAGIATSYAKAGASLIILAGRRTSGLEDVSQQCKQVGKVKDMQVQVVRCDLTIPSEVESIANQTRKICPGGLDVLALNSGVTEFVAKIIDTPTEQILNTTAVNYVGTFLVAKHFVPLLLGKDKGAKMFAVVGSMASLLVRGPIANAQYCVSKTAQLRLVELLHEECHVAQGLHVFCAHPGAVASEQSIAKSPEVFKPFLTDSAELCGSFFVWLAARGEDVSWLSGRLLSATWDVIELARRKDEIIANDMLKLKLVL</sequence>
<evidence type="ECO:0000313" key="4">
    <source>
        <dbReference type="Proteomes" id="UP000799764"/>
    </source>
</evidence>
<dbReference type="InterPro" id="IPR002347">
    <property type="entry name" value="SDR_fam"/>
</dbReference>
<protein>
    <submittedName>
        <fullName evidence="3">NAD(P)-binding protein</fullName>
    </submittedName>
</protein>
<keyword evidence="4" id="KW-1185">Reference proteome</keyword>
<evidence type="ECO:0000313" key="3">
    <source>
        <dbReference type="EMBL" id="KAF2444584.1"/>
    </source>
</evidence>
<evidence type="ECO:0000256" key="2">
    <source>
        <dbReference type="ARBA" id="ARBA00023002"/>
    </source>
</evidence>
<comment type="caution">
    <text evidence="3">The sequence shown here is derived from an EMBL/GenBank/DDBJ whole genome shotgun (WGS) entry which is preliminary data.</text>
</comment>
<evidence type="ECO:0000256" key="1">
    <source>
        <dbReference type="ARBA" id="ARBA00006484"/>
    </source>
</evidence>
<dbReference type="PANTHER" id="PTHR43115">
    <property type="entry name" value="DEHYDROGENASE/REDUCTASE SDR FAMILY MEMBER 11"/>
    <property type="match status" value="1"/>
</dbReference>
<reference evidence="3" key="1">
    <citation type="journal article" date="2020" name="Stud. Mycol.">
        <title>101 Dothideomycetes genomes: a test case for predicting lifestyles and emergence of pathogens.</title>
        <authorList>
            <person name="Haridas S."/>
            <person name="Albert R."/>
            <person name="Binder M."/>
            <person name="Bloem J."/>
            <person name="Labutti K."/>
            <person name="Salamov A."/>
            <person name="Andreopoulos B."/>
            <person name="Baker S."/>
            <person name="Barry K."/>
            <person name="Bills G."/>
            <person name="Bluhm B."/>
            <person name="Cannon C."/>
            <person name="Castanera R."/>
            <person name="Culley D."/>
            <person name="Daum C."/>
            <person name="Ezra D."/>
            <person name="Gonzalez J."/>
            <person name="Henrissat B."/>
            <person name="Kuo A."/>
            <person name="Liang C."/>
            <person name="Lipzen A."/>
            <person name="Lutzoni F."/>
            <person name="Magnuson J."/>
            <person name="Mondo S."/>
            <person name="Nolan M."/>
            <person name="Ohm R."/>
            <person name="Pangilinan J."/>
            <person name="Park H.-J."/>
            <person name="Ramirez L."/>
            <person name="Alfaro M."/>
            <person name="Sun H."/>
            <person name="Tritt A."/>
            <person name="Yoshinaga Y."/>
            <person name="Zwiers L.-H."/>
            <person name="Turgeon B."/>
            <person name="Goodwin S."/>
            <person name="Spatafora J."/>
            <person name="Crous P."/>
            <person name="Grigoriev I."/>
        </authorList>
    </citation>
    <scope>NUCLEOTIDE SEQUENCE</scope>
    <source>
        <strain evidence="3">CBS 690.94</strain>
    </source>
</reference>
<dbReference type="GO" id="GO:0016491">
    <property type="term" value="F:oxidoreductase activity"/>
    <property type="evidence" value="ECO:0007669"/>
    <property type="project" value="UniProtKB-KW"/>
</dbReference>
<proteinExistence type="inferred from homology"/>
<accession>A0A9P4PKH3</accession>
<dbReference type="AlphaFoldDB" id="A0A9P4PKH3"/>
<keyword evidence="2" id="KW-0560">Oxidoreductase</keyword>
<dbReference type="PRINTS" id="PR00081">
    <property type="entry name" value="GDHRDH"/>
</dbReference>
<dbReference type="OrthoDB" id="1933717at2759"/>
<dbReference type="Proteomes" id="UP000799764">
    <property type="component" value="Unassembled WGS sequence"/>
</dbReference>